<name>A0A0U1NWJ7_9BACI</name>
<dbReference type="STRING" id="1499688.BN000_02304"/>
<reference evidence="2" key="1">
    <citation type="submission" date="2015-05" db="EMBL/GenBank/DDBJ databases">
        <authorList>
            <person name="Urmite Genomes"/>
        </authorList>
    </citation>
    <scope>NUCLEOTIDE SEQUENCE [LARGE SCALE GENOMIC DNA]</scope>
    <source>
        <strain evidence="2">LF1</strain>
    </source>
</reference>
<evidence type="ECO:0000313" key="2">
    <source>
        <dbReference type="Proteomes" id="UP000199087"/>
    </source>
</evidence>
<dbReference type="Proteomes" id="UP000199087">
    <property type="component" value="Unassembled WGS sequence"/>
</dbReference>
<dbReference type="RefSeq" id="WP_090634291.1">
    <property type="nucleotide sequence ID" value="NZ_CVRB01000002.1"/>
</dbReference>
<dbReference type="SUPFAM" id="SSF51182">
    <property type="entry name" value="RmlC-like cupins"/>
    <property type="match status" value="1"/>
</dbReference>
<dbReference type="InterPro" id="IPR011051">
    <property type="entry name" value="RmlC_Cupin_sf"/>
</dbReference>
<protein>
    <submittedName>
        <fullName evidence="1">Cupin</fullName>
    </submittedName>
</protein>
<dbReference type="EMBL" id="CVRB01000002">
    <property type="protein sequence ID" value="CRK82380.1"/>
    <property type="molecule type" value="Genomic_DNA"/>
</dbReference>
<organism evidence="1 2">
    <name type="scientific">Neobacillus massiliamazoniensis</name>
    <dbReference type="NCBI Taxonomy" id="1499688"/>
    <lineage>
        <taxon>Bacteria</taxon>
        <taxon>Bacillati</taxon>
        <taxon>Bacillota</taxon>
        <taxon>Bacilli</taxon>
        <taxon>Bacillales</taxon>
        <taxon>Bacillaceae</taxon>
        <taxon>Neobacillus</taxon>
    </lineage>
</organism>
<keyword evidence="2" id="KW-1185">Reference proteome</keyword>
<dbReference type="InterPro" id="IPR014710">
    <property type="entry name" value="RmlC-like_jellyroll"/>
</dbReference>
<dbReference type="Gene3D" id="2.60.120.10">
    <property type="entry name" value="Jelly Rolls"/>
    <property type="match status" value="1"/>
</dbReference>
<sequence>MKFFRFDREVRREILAFNSFNVGISPIIKNEGYTSVGCMYFDQNSVVGMHPATVSQLFLVMEGEGWVRVEGDEKVSVSKGTAVFWEAGEQQESGTETGMAAIVIESPTLNPEQYLKTPLSSL</sequence>
<gene>
    <name evidence="1" type="ORF">BN000_02304</name>
</gene>
<evidence type="ECO:0000313" key="1">
    <source>
        <dbReference type="EMBL" id="CRK82380.1"/>
    </source>
</evidence>
<accession>A0A0U1NWJ7</accession>
<proteinExistence type="predicted"/>
<dbReference type="OrthoDB" id="3782397at2"/>
<dbReference type="AlphaFoldDB" id="A0A0U1NWJ7"/>